<dbReference type="EMBL" id="BSOP01000060">
    <property type="protein sequence ID" value="GLR54892.1"/>
    <property type="molecule type" value="Genomic_DNA"/>
</dbReference>
<keyword evidence="1" id="KW-0805">Transcription regulation</keyword>
<dbReference type="SUPFAM" id="SSF47413">
    <property type="entry name" value="lambda repressor-like DNA-binding domains"/>
    <property type="match status" value="1"/>
</dbReference>
<dbReference type="Pfam" id="PF01381">
    <property type="entry name" value="HTH_3"/>
    <property type="match status" value="1"/>
</dbReference>
<dbReference type="PROSITE" id="PS50943">
    <property type="entry name" value="HTH_CROC1"/>
    <property type="match status" value="1"/>
</dbReference>
<evidence type="ECO:0000256" key="3">
    <source>
        <dbReference type="ARBA" id="ARBA00023163"/>
    </source>
</evidence>
<feature type="domain" description="HTH cro/C1-type" evidence="4">
    <location>
        <begin position="9"/>
        <end position="63"/>
    </location>
</feature>
<keyword evidence="3" id="KW-0804">Transcription</keyword>
<evidence type="ECO:0000256" key="1">
    <source>
        <dbReference type="ARBA" id="ARBA00023015"/>
    </source>
</evidence>
<dbReference type="PANTHER" id="PTHR46797:SF23">
    <property type="entry name" value="HTH-TYPE TRANSCRIPTIONAL REGULATOR SUTR"/>
    <property type="match status" value="1"/>
</dbReference>
<dbReference type="PANTHER" id="PTHR46797">
    <property type="entry name" value="HTH-TYPE TRANSCRIPTIONAL REGULATOR"/>
    <property type="match status" value="1"/>
</dbReference>
<dbReference type="Proteomes" id="UP001156702">
    <property type="component" value="Unassembled WGS sequence"/>
</dbReference>
<keyword evidence="6" id="KW-1185">Reference proteome</keyword>
<evidence type="ECO:0000313" key="5">
    <source>
        <dbReference type="EMBL" id="GLR54892.1"/>
    </source>
</evidence>
<evidence type="ECO:0000256" key="2">
    <source>
        <dbReference type="ARBA" id="ARBA00023125"/>
    </source>
</evidence>
<dbReference type="InterPro" id="IPR050807">
    <property type="entry name" value="TransReg_Diox_bact_type"/>
</dbReference>
<dbReference type="RefSeq" id="WP_263194340.1">
    <property type="nucleotide sequence ID" value="NZ_BSOP01000060.1"/>
</dbReference>
<dbReference type="InterPro" id="IPR010982">
    <property type="entry name" value="Lambda_DNA-bd_dom_sf"/>
</dbReference>
<proteinExistence type="predicted"/>
<dbReference type="SMART" id="SM00530">
    <property type="entry name" value="HTH_XRE"/>
    <property type="match status" value="1"/>
</dbReference>
<dbReference type="InterPro" id="IPR001387">
    <property type="entry name" value="Cro/C1-type_HTH"/>
</dbReference>
<evidence type="ECO:0000259" key="4">
    <source>
        <dbReference type="PROSITE" id="PS50943"/>
    </source>
</evidence>
<name>A0ABQ5ZW20_9HYPH</name>
<dbReference type="Gene3D" id="1.10.260.40">
    <property type="entry name" value="lambda repressor-like DNA-binding domains"/>
    <property type="match status" value="1"/>
</dbReference>
<protein>
    <recommendedName>
        <fullName evidence="4">HTH cro/C1-type domain-containing protein</fullName>
    </recommendedName>
</protein>
<reference evidence="6" key="1">
    <citation type="journal article" date="2019" name="Int. J. Syst. Evol. Microbiol.">
        <title>The Global Catalogue of Microorganisms (GCM) 10K type strain sequencing project: providing services to taxonomists for standard genome sequencing and annotation.</title>
        <authorList>
            <consortium name="The Broad Institute Genomics Platform"/>
            <consortium name="The Broad Institute Genome Sequencing Center for Infectious Disease"/>
            <person name="Wu L."/>
            <person name="Ma J."/>
        </authorList>
    </citation>
    <scope>NUCLEOTIDE SEQUENCE [LARGE SCALE GENOMIC DNA]</scope>
    <source>
        <strain evidence="6">NBRC 102122</strain>
    </source>
</reference>
<evidence type="ECO:0000313" key="6">
    <source>
        <dbReference type="Proteomes" id="UP001156702"/>
    </source>
</evidence>
<sequence>MAQILGENVRKVRLERGMTLESLAIEVGLAYSYMGGIERGQKNPTLAVVERIAEALNVEPVLLLTPNAG</sequence>
<dbReference type="CDD" id="cd00093">
    <property type="entry name" value="HTH_XRE"/>
    <property type="match status" value="1"/>
</dbReference>
<accession>A0ABQ5ZW20</accession>
<keyword evidence="2" id="KW-0238">DNA-binding</keyword>
<gene>
    <name evidence="5" type="ORF">GCM10007923_61110</name>
</gene>
<organism evidence="5 6">
    <name type="scientific">Shinella yambaruensis</name>
    <dbReference type="NCBI Taxonomy" id="415996"/>
    <lineage>
        <taxon>Bacteria</taxon>
        <taxon>Pseudomonadati</taxon>
        <taxon>Pseudomonadota</taxon>
        <taxon>Alphaproteobacteria</taxon>
        <taxon>Hyphomicrobiales</taxon>
        <taxon>Rhizobiaceae</taxon>
        <taxon>Shinella</taxon>
    </lineage>
</organism>
<comment type="caution">
    <text evidence="5">The sequence shown here is derived from an EMBL/GenBank/DDBJ whole genome shotgun (WGS) entry which is preliminary data.</text>
</comment>